<comment type="caution">
    <text evidence="1">The sequence shown here is derived from an EMBL/GenBank/DDBJ whole genome shotgun (WGS) entry which is preliminary data.</text>
</comment>
<sequence length="88" mass="10254">MDDRFGKAVSFSFATPHRWLMEFFCRSLASTYVLERTETSPRAWKRQRHRYIMWQFVNGVAGCIGFNMQSDVEINAGWGKVLFAKLGI</sequence>
<dbReference type="EMBL" id="BMAO01028992">
    <property type="protein sequence ID" value="GFR28706.1"/>
    <property type="molecule type" value="Genomic_DNA"/>
</dbReference>
<evidence type="ECO:0000313" key="1">
    <source>
        <dbReference type="EMBL" id="GFR28706.1"/>
    </source>
</evidence>
<proteinExistence type="predicted"/>
<keyword evidence="2" id="KW-1185">Reference proteome</keyword>
<name>A0A8X6LZL6_TRICU</name>
<organism evidence="1 2">
    <name type="scientific">Trichonephila clavata</name>
    <name type="common">Joro spider</name>
    <name type="synonym">Nephila clavata</name>
    <dbReference type="NCBI Taxonomy" id="2740835"/>
    <lineage>
        <taxon>Eukaryota</taxon>
        <taxon>Metazoa</taxon>
        <taxon>Ecdysozoa</taxon>
        <taxon>Arthropoda</taxon>
        <taxon>Chelicerata</taxon>
        <taxon>Arachnida</taxon>
        <taxon>Araneae</taxon>
        <taxon>Araneomorphae</taxon>
        <taxon>Entelegynae</taxon>
        <taxon>Araneoidea</taxon>
        <taxon>Nephilidae</taxon>
        <taxon>Trichonephila</taxon>
    </lineage>
</organism>
<dbReference type="AlphaFoldDB" id="A0A8X6LZL6"/>
<dbReference type="OrthoDB" id="10280286at2759"/>
<gene>
    <name evidence="1" type="ORF">TNCT_208281</name>
</gene>
<dbReference type="Proteomes" id="UP000887116">
    <property type="component" value="Unassembled WGS sequence"/>
</dbReference>
<reference evidence="1" key="1">
    <citation type="submission" date="2020-07" db="EMBL/GenBank/DDBJ databases">
        <title>Multicomponent nature underlies the extraordinary mechanical properties of spider dragline silk.</title>
        <authorList>
            <person name="Kono N."/>
            <person name="Nakamura H."/>
            <person name="Mori M."/>
            <person name="Yoshida Y."/>
            <person name="Ohtoshi R."/>
            <person name="Malay A.D."/>
            <person name="Moran D.A.P."/>
            <person name="Tomita M."/>
            <person name="Numata K."/>
            <person name="Arakawa K."/>
        </authorList>
    </citation>
    <scope>NUCLEOTIDE SEQUENCE</scope>
</reference>
<accession>A0A8X6LZL6</accession>
<evidence type="ECO:0000313" key="2">
    <source>
        <dbReference type="Proteomes" id="UP000887116"/>
    </source>
</evidence>
<protein>
    <submittedName>
        <fullName evidence="1">Uncharacterized protein</fullName>
    </submittedName>
</protein>